<feature type="domain" description="DUF4832" evidence="1">
    <location>
        <begin position="500"/>
        <end position="699"/>
    </location>
</feature>
<proteinExistence type="predicted"/>
<gene>
    <name evidence="2" type="ORF">CHH48_01290</name>
</gene>
<sequence length="715" mass="81206">MEVNMKQKTKFVQYFFVLVLITTLAVTPTNLKADAASSETITMIDDFENYTSDDQIKSAYELWSSDGNGADWSLSQEHTNDGDNSMQIVPNEPLDSWVSVSHNSSFRDWTNSAGISFWIHNDADEPFEFNFDIKSESKAFGQEGTFTASLKEDGSSLWEEKSFESMLTVPADFTGHIRIAWNQFTEKAWQCPQGCDNDLDLTLVEGFEFGYNPQENSTNEIFIDSISLWGVSEDTELGTLAPEWATPSNTFNLNYTAAPIDNPLKGFLPFSESAEWRIDNQMPYSMEYFYIPLNEIMTNFNEFDWSKLESNIDDVASRGNQAIFRVYLDYPNRSSGIPQFLLDLGLETKDYSYNSNGGPEGTSVSPDYDDENLNTALHQFIEALGDRYDGDPRIGFIQAGLVGFWGEWHTYPQDGSTPAGDWDGELAEQEDGRATDWMPNLANQAAIVQEFDDSFDETKILARYPSEFNRDLNIGYHDDSFAFQTLPASLGGEDWHFVGRLQDNQVMDKWKVEPIGGEMRPEIQIDMWDNDPPQYIGEPIEGAQGEDYYKSLELTHASWLKIQEVFQTSLEGEALERAREGSRSLGYEYFVPTGYVHAANGRLQAAIEIQNTSVAPFYYDWKVEIAARDKNGNIKEWATDWDVSNVLPDDEETEDNKGALLEWSTDTSELSEGSYDMLVRVVNPLSEINSNAKKFHFANEEQEDNRWLKIGEIEL</sequence>
<dbReference type="Proteomes" id="UP000216852">
    <property type="component" value="Unassembled WGS sequence"/>
</dbReference>
<dbReference type="InterPro" id="IPR008979">
    <property type="entry name" value="Galactose-bd-like_sf"/>
</dbReference>
<dbReference type="Pfam" id="PF16116">
    <property type="entry name" value="DUF4832"/>
    <property type="match status" value="1"/>
</dbReference>
<keyword evidence="3" id="KW-1185">Reference proteome</keyword>
<evidence type="ECO:0000313" key="2">
    <source>
        <dbReference type="EMBL" id="PAE01414.1"/>
    </source>
</evidence>
<dbReference type="Gene3D" id="3.20.20.80">
    <property type="entry name" value="Glycosidases"/>
    <property type="match status" value="1"/>
</dbReference>
<evidence type="ECO:0000313" key="3">
    <source>
        <dbReference type="Proteomes" id="UP000216852"/>
    </source>
</evidence>
<dbReference type="SUPFAM" id="SSF49785">
    <property type="entry name" value="Galactose-binding domain-like"/>
    <property type="match status" value="1"/>
</dbReference>
<reference evidence="2 3" key="1">
    <citation type="submission" date="2017-07" db="EMBL/GenBank/DDBJ databases">
        <title>Isolation and whole genome analysis of endospore-forming bacteria from heroin.</title>
        <authorList>
            <person name="Kalinowski J."/>
            <person name="Ahrens B."/>
            <person name="Al-Dilaimi A."/>
            <person name="Winkler A."/>
            <person name="Wibberg D."/>
            <person name="Schleenbecker U."/>
            <person name="Ruckert C."/>
            <person name="Wolfel R."/>
            <person name="Grass G."/>
        </authorList>
    </citation>
    <scope>NUCLEOTIDE SEQUENCE [LARGE SCALE GENOMIC DNA]</scope>
    <source>
        <strain evidence="2 3">7517-1</strain>
    </source>
</reference>
<accession>A0ABX4H2P5</accession>
<protein>
    <recommendedName>
        <fullName evidence="1">DUF4832 domain-containing protein</fullName>
    </recommendedName>
</protein>
<organism evidence="2 3">
    <name type="scientific">Terribacillus saccharophilus</name>
    <dbReference type="NCBI Taxonomy" id="361277"/>
    <lineage>
        <taxon>Bacteria</taxon>
        <taxon>Bacillati</taxon>
        <taxon>Bacillota</taxon>
        <taxon>Bacilli</taxon>
        <taxon>Bacillales</taxon>
        <taxon>Bacillaceae</taxon>
        <taxon>Terribacillus</taxon>
    </lineage>
</organism>
<name>A0ABX4H2P5_9BACI</name>
<evidence type="ECO:0000259" key="1">
    <source>
        <dbReference type="Pfam" id="PF16116"/>
    </source>
</evidence>
<comment type="caution">
    <text evidence="2">The sequence shown here is derived from an EMBL/GenBank/DDBJ whole genome shotgun (WGS) entry which is preliminary data.</text>
</comment>
<dbReference type="EMBL" id="NPBJ01000003">
    <property type="protein sequence ID" value="PAE01414.1"/>
    <property type="molecule type" value="Genomic_DNA"/>
</dbReference>
<dbReference type="Gene3D" id="2.60.120.430">
    <property type="entry name" value="Galactose-binding lectin"/>
    <property type="match status" value="1"/>
</dbReference>
<dbReference type="InterPro" id="IPR032267">
    <property type="entry name" value="DUF4832"/>
</dbReference>